<evidence type="ECO:0000256" key="2">
    <source>
        <dbReference type="ARBA" id="ARBA00022540"/>
    </source>
</evidence>
<evidence type="ECO:0000256" key="3">
    <source>
        <dbReference type="ARBA" id="ARBA00022917"/>
    </source>
</evidence>
<evidence type="ECO:0000256" key="4">
    <source>
        <dbReference type="RuleBase" id="RU003814"/>
    </source>
</evidence>
<dbReference type="EMBL" id="CP000916">
    <property type="protein sequence ID" value="ACM23229.1"/>
    <property type="molecule type" value="Genomic_DNA"/>
</dbReference>
<keyword evidence="2 5" id="KW-0396">Initiation factor</keyword>
<keyword evidence="6" id="KW-1185">Reference proteome</keyword>
<proteinExistence type="inferred from homology"/>
<dbReference type="AlphaFoldDB" id="B9K8E6"/>
<reference evidence="5 6" key="1">
    <citation type="journal article" date="2009" name="Biosci. Biotechnol. Biochem.">
        <title>WeGAS: a web-based microbial genome annotation system.</title>
        <authorList>
            <person name="Lee D."/>
            <person name="Seo H."/>
            <person name="Park C."/>
            <person name="Park K."/>
        </authorList>
    </citation>
    <scope>NUCLEOTIDE SEQUENCE [LARGE SCALE GENOMIC DNA]</scope>
    <source>
        <strain evidence="6">ATCC 49049 / DSM 4359 / NBRC 107923 / NS-E</strain>
    </source>
</reference>
<dbReference type="InterPro" id="IPR037171">
    <property type="entry name" value="NagB/RpiA_transferase-like"/>
</dbReference>
<dbReference type="STRING" id="309803.CTN_1053"/>
<dbReference type="InterPro" id="IPR000649">
    <property type="entry name" value="IF-2B-related"/>
</dbReference>
<evidence type="ECO:0000313" key="6">
    <source>
        <dbReference type="Proteomes" id="UP000000445"/>
    </source>
</evidence>
<dbReference type="KEGG" id="tna:CTN_1053"/>
<sequence>MHRVREFLSQMKTEGSQEVAERLINFIENNFESLNMDEVIRDIDLFCDEKPMAVLEKLARFLKANPPKKELSEFRRLLKKALERTVEYASSFCRGKRIITLSNSKTLKQTFIRAKPVCVHVLESRPGSEGRILVESLRREGLKVELIEDLMAYRTLKEVDLCLVGADYVDEAGNVLNKVGSTTLAILCREQKKPFLVVADPFKFGSRSLKETDLFEVIPSELITAIITDPEGGTAC</sequence>
<dbReference type="Pfam" id="PF01008">
    <property type="entry name" value="IF-2B"/>
    <property type="match status" value="1"/>
</dbReference>
<dbReference type="Proteomes" id="UP000000445">
    <property type="component" value="Chromosome"/>
</dbReference>
<dbReference type="SUPFAM" id="SSF100950">
    <property type="entry name" value="NagB/RpiA/CoA transferase-like"/>
    <property type="match status" value="1"/>
</dbReference>
<comment type="similarity">
    <text evidence="1 4">Belongs to the eIF-2B alpha/beta/delta subunits family.</text>
</comment>
<dbReference type="eggNOG" id="COG1184">
    <property type="taxonomic scope" value="Bacteria"/>
</dbReference>
<dbReference type="RefSeq" id="WP_015919545.1">
    <property type="nucleotide sequence ID" value="NC_011978.1"/>
</dbReference>
<evidence type="ECO:0000313" key="5">
    <source>
        <dbReference type="EMBL" id="ACM23229.1"/>
    </source>
</evidence>
<keyword evidence="3" id="KW-0648">Protein biosynthesis</keyword>
<dbReference type="PANTHER" id="PTHR45860:SF1">
    <property type="entry name" value="TRANSLATION INITIATION FACTOR EIF-2B SUBUNIT ALPHA"/>
    <property type="match status" value="1"/>
</dbReference>
<name>B9K8E6_THENN</name>
<evidence type="ECO:0000256" key="1">
    <source>
        <dbReference type="ARBA" id="ARBA00007251"/>
    </source>
</evidence>
<gene>
    <name evidence="5" type="ordered locus">CTN_1053</name>
</gene>
<dbReference type="PANTHER" id="PTHR45860">
    <property type="entry name" value="TRANSLATION INITIATION FACTOR EIF-2B SUBUNIT ALPHA"/>
    <property type="match status" value="1"/>
</dbReference>
<dbReference type="InterPro" id="IPR051501">
    <property type="entry name" value="eIF2B_alpha/beta/delta"/>
</dbReference>
<dbReference type="Gene3D" id="3.40.50.10470">
    <property type="entry name" value="Translation initiation factor eif-2b, domain 2"/>
    <property type="match status" value="1"/>
</dbReference>
<dbReference type="InterPro" id="IPR042529">
    <property type="entry name" value="IF_2B-like_C"/>
</dbReference>
<organism evidence="5 6">
    <name type="scientific">Thermotoga neapolitana (strain ATCC 49049 / DSM 4359 / NBRC 107923 / NS-E)</name>
    <dbReference type="NCBI Taxonomy" id="309803"/>
    <lineage>
        <taxon>Bacteria</taxon>
        <taxon>Thermotogati</taxon>
        <taxon>Thermotogota</taxon>
        <taxon>Thermotogae</taxon>
        <taxon>Thermotogales</taxon>
        <taxon>Thermotogaceae</taxon>
        <taxon>Thermotoga</taxon>
    </lineage>
</organism>
<dbReference type="HOGENOM" id="CLU_092757_0_0_0"/>
<accession>B9K8E6</accession>
<dbReference type="GO" id="GO:0003743">
    <property type="term" value="F:translation initiation factor activity"/>
    <property type="evidence" value="ECO:0007669"/>
    <property type="project" value="UniProtKB-KW"/>
</dbReference>
<protein>
    <submittedName>
        <fullName evidence="5">Translation initiation factor, eIF-2B alpha subunit-related</fullName>
    </submittedName>
</protein>